<name>A0A974SRJ9_9RHOO</name>
<dbReference type="AlphaFoldDB" id="A0A974SRJ9"/>
<keyword evidence="1" id="KW-0732">Signal</keyword>
<proteinExistence type="predicted"/>
<feature type="signal peptide" evidence="1">
    <location>
        <begin position="1"/>
        <end position="19"/>
    </location>
</feature>
<keyword evidence="3" id="KW-1185">Reference proteome</keyword>
<organism evidence="2 3">
    <name type="scientific">Azospira restricta</name>
    <dbReference type="NCBI Taxonomy" id="404405"/>
    <lineage>
        <taxon>Bacteria</taxon>
        <taxon>Pseudomonadati</taxon>
        <taxon>Pseudomonadota</taxon>
        <taxon>Betaproteobacteria</taxon>
        <taxon>Rhodocyclales</taxon>
        <taxon>Rhodocyclaceae</taxon>
        <taxon>Azospira</taxon>
    </lineage>
</organism>
<evidence type="ECO:0000256" key="1">
    <source>
        <dbReference type="SAM" id="SignalP"/>
    </source>
</evidence>
<dbReference type="KEGG" id="ares:IWH25_07430"/>
<feature type="chain" id="PRO_5037239227" evidence="1">
    <location>
        <begin position="20"/>
        <end position="158"/>
    </location>
</feature>
<dbReference type="EMBL" id="CP064781">
    <property type="protein sequence ID" value="QRJ65157.1"/>
    <property type="molecule type" value="Genomic_DNA"/>
</dbReference>
<evidence type="ECO:0000313" key="2">
    <source>
        <dbReference type="EMBL" id="QRJ65157.1"/>
    </source>
</evidence>
<accession>A0A974SRJ9</accession>
<reference evidence="2" key="1">
    <citation type="submission" date="2020-11" db="EMBL/GenBank/DDBJ databases">
        <title>Azospira restricta DSM 18626 genome sequence.</title>
        <authorList>
            <person name="Moe W.M."/>
        </authorList>
    </citation>
    <scope>NUCLEOTIDE SEQUENCE</scope>
    <source>
        <strain evidence="2">DSM 18626</strain>
    </source>
</reference>
<protein>
    <submittedName>
        <fullName evidence="2">Uncharacterized protein</fullName>
    </submittedName>
</protein>
<dbReference type="RefSeq" id="WP_203388681.1">
    <property type="nucleotide sequence ID" value="NZ_CP064781.1"/>
</dbReference>
<dbReference type="Proteomes" id="UP000663444">
    <property type="component" value="Chromosome"/>
</dbReference>
<sequence length="158" mass="16676">MKLRLPLLTLLVAALPAAAAVTEIACPDLATAAQVASCPSEDDLLFTFNGYCSDNARIYGKGAEVCTDYRLYRQKKNVALWETTDGAFHAYVSCDLPPEAVKQAKASKISVGTDGKMTRVACSYGDGLVFSHRSKAVCRTANAEACAGDAAACKAICD</sequence>
<evidence type="ECO:0000313" key="3">
    <source>
        <dbReference type="Proteomes" id="UP000663444"/>
    </source>
</evidence>
<gene>
    <name evidence="2" type="ORF">IWH25_07430</name>
</gene>